<dbReference type="Pfam" id="PF14559">
    <property type="entry name" value="TPR_19"/>
    <property type="match status" value="1"/>
</dbReference>
<feature type="region of interest" description="Disordered" evidence="2">
    <location>
        <begin position="91"/>
        <end position="113"/>
    </location>
</feature>
<dbReference type="Pfam" id="PF13432">
    <property type="entry name" value="TPR_16"/>
    <property type="match status" value="1"/>
</dbReference>
<sequence>MHKFSLSLFTLSLGVALMPLAHAATTPVQEHLLEQVRLGEASKREDLVRQSLYRLELIDPNNPDVVAARMRYLLRQGDTAGAKQQLERLAKLAPESPELKASRDEMKSSTGDGRQELQQARLLGVAGKVDEAIAAYEKLFNGVPDDDDAAIEYWTLVARLPARHTEGINQLKKLNARLPGNVSLQTALAKQMFGDNKPEEGFAYLEQMSRSAAGRGIAADIWFNEVKSMPVSRASVQALQRFLMQFPTGSTSANARVLLDQQQTQLKDPTFRDRAEGLAAVKAGKGSAAVADLQQAVRADAKDSDAVGALGQAYSQRGDRARAVAQLSKAIKMDPDSPSRDKWDSLLKTNRYWLLIKQGDSALKSGQLAQAQNNYAQAQRIDNTDSYAVLGLGDVAAARKENAAAERYYQRALRMDRGNSLAVRGLANLYRAESPEKASAYIASLSPGQRRSIDDIERSLTNDRLEKQAEALESQGNWAQAAEVQRRRLALDPDSVWIAYRLSRDLV</sequence>
<reference evidence="4 5" key="2">
    <citation type="submission" date="2018-01" db="EMBL/GenBank/DDBJ databases">
        <title>Genomic study of Klebsiella pneumoniae.</title>
        <authorList>
            <person name="Yang Y."/>
            <person name="Bicalho R."/>
        </authorList>
    </citation>
    <scope>NUCLEOTIDE SEQUENCE [LARGE SCALE GENOMIC DNA]</scope>
    <source>
        <strain evidence="4 5">A11</strain>
    </source>
</reference>
<dbReference type="EMBL" id="PIDS01000349">
    <property type="protein sequence ID" value="PLL40380.1"/>
    <property type="molecule type" value="Genomic_DNA"/>
</dbReference>
<evidence type="ECO:0000313" key="5">
    <source>
        <dbReference type="Proteomes" id="UP000234505"/>
    </source>
</evidence>
<evidence type="ECO:0000256" key="1">
    <source>
        <dbReference type="PROSITE-ProRule" id="PRU00339"/>
    </source>
</evidence>
<dbReference type="InterPro" id="IPR011990">
    <property type="entry name" value="TPR-like_helical_dom_sf"/>
</dbReference>
<gene>
    <name evidence="4" type="ORF">CWN50_12355</name>
</gene>
<evidence type="ECO:0000256" key="3">
    <source>
        <dbReference type="SAM" id="SignalP"/>
    </source>
</evidence>
<dbReference type="SUPFAM" id="SSF48452">
    <property type="entry name" value="TPR-like"/>
    <property type="match status" value="2"/>
</dbReference>
<dbReference type="InterPro" id="IPR019734">
    <property type="entry name" value="TPR_rpt"/>
</dbReference>
<dbReference type="PROSITE" id="PS50005">
    <property type="entry name" value="TPR"/>
    <property type="match status" value="1"/>
</dbReference>
<organism evidence="4 5">
    <name type="scientific">Klebsiella michiganensis</name>
    <dbReference type="NCBI Taxonomy" id="1134687"/>
    <lineage>
        <taxon>Bacteria</taxon>
        <taxon>Pseudomonadati</taxon>
        <taxon>Pseudomonadota</taxon>
        <taxon>Gammaproteobacteria</taxon>
        <taxon>Enterobacterales</taxon>
        <taxon>Enterobacteriaceae</taxon>
        <taxon>Klebsiella/Raoultella group</taxon>
        <taxon>Klebsiella</taxon>
    </lineage>
</organism>
<feature type="non-terminal residue" evidence="4">
    <location>
        <position position="507"/>
    </location>
</feature>
<proteinExistence type="predicted"/>
<feature type="repeat" description="TPR" evidence="1">
    <location>
        <begin position="304"/>
        <end position="337"/>
    </location>
</feature>
<keyword evidence="1" id="KW-0802">TPR repeat</keyword>
<evidence type="ECO:0000313" key="4">
    <source>
        <dbReference type="EMBL" id="PLL40380.1"/>
    </source>
</evidence>
<feature type="signal peptide" evidence="3">
    <location>
        <begin position="1"/>
        <end position="23"/>
    </location>
</feature>
<comment type="caution">
    <text evidence="4">The sequence shown here is derived from an EMBL/GenBank/DDBJ whole genome shotgun (WGS) entry which is preliminary data.</text>
</comment>
<dbReference type="Gene3D" id="1.25.40.10">
    <property type="entry name" value="Tetratricopeptide repeat domain"/>
    <property type="match status" value="3"/>
</dbReference>
<feature type="chain" id="PRO_5014460845" evidence="3">
    <location>
        <begin position="24"/>
        <end position="507"/>
    </location>
</feature>
<name>A0A2J4RAL6_9ENTR</name>
<dbReference type="AlphaFoldDB" id="A0A2J4RAL6"/>
<evidence type="ECO:0000256" key="2">
    <source>
        <dbReference type="SAM" id="MobiDB-lite"/>
    </source>
</evidence>
<protein>
    <submittedName>
        <fullName evidence="4">Cellulose biosynthesis protein BcsC</fullName>
    </submittedName>
</protein>
<dbReference type="SMART" id="SM00028">
    <property type="entry name" value="TPR"/>
    <property type="match status" value="5"/>
</dbReference>
<accession>A0A2J4RAL6</accession>
<dbReference type="PANTHER" id="PTHR12558:SF13">
    <property type="entry name" value="CELL DIVISION CYCLE PROTEIN 27 HOMOLOG"/>
    <property type="match status" value="1"/>
</dbReference>
<reference evidence="4 5" key="1">
    <citation type="submission" date="2017-11" db="EMBL/GenBank/DDBJ databases">
        <authorList>
            <person name="Han C.G."/>
        </authorList>
    </citation>
    <scope>NUCLEOTIDE SEQUENCE [LARGE SCALE GENOMIC DNA]</scope>
    <source>
        <strain evidence="4 5">A11</strain>
    </source>
</reference>
<feature type="compositionally biased region" description="Basic and acidic residues" evidence="2">
    <location>
        <begin position="97"/>
        <end position="107"/>
    </location>
</feature>
<dbReference type="Proteomes" id="UP000234505">
    <property type="component" value="Unassembled WGS sequence"/>
</dbReference>
<dbReference type="PANTHER" id="PTHR12558">
    <property type="entry name" value="CELL DIVISION CYCLE 16,23,27"/>
    <property type="match status" value="1"/>
</dbReference>
<keyword evidence="3" id="KW-0732">Signal</keyword>